<dbReference type="CDD" id="cd04301">
    <property type="entry name" value="NAT_SF"/>
    <property type="match status" value="1"/>
</dbReference>
<dbReference type="SUPFAM" id="SSF55729">
    <property type="entry name" value="Acyl-CoA N-acyltransferases (Nat)"/>
    <property type="match status" value="1"/>
</dbReference>
<comment type="caution">
    <text evidence="3">The sequence shown here is derived from an EMBL/GenBank/DDBJ whole genome shotgun (WGS) entry which is preliminary data.</text>
</comment>
<protein>
    <submittedName>
        <fullName evidence="3">GNAT family N-acetyltransferase</fullName>
    </submittedName>
</protein>
<dbReference type="Gene3D" id="3.40.630.30">
    <property type="match status" value="1"/>
</dbReference>
<dbReference type="PROSITE" id="PS51186">
    <property type="entry name" value="GNAT"/>
    <property type="match status" value="1"/>
</dbReference>
<evidence type="ECO:0000313" key="3">
    <source>
        <dbReference type="EMBL" id="GAA3195524.1"/>
    </source>
</evidence>
<dbReference type="PANTHER" id="PTHR42791">
    <property type="entry name" value="GNAT FAMILY ACETYLTRANSFERASE"/>
    <property type="match status" value="1"/>
</dbReference>
<feature type="region of interest" description="Disordered" evidence="1">
    <location>
        <begin position="1"/>
        <end position="55"/>
    </location>
</feature>
<dbReference type="InterPro" id="IPR016181">
    <property type="entry name" value="Acyl_CoA_acyltransferase"/>
</dbReference>
<accession>A0ABP6PZ86</accession>
<evidence type="ECO:0000259" key="2">
    <source>
        <dbReference type="PROSITE" id="PS51186"/>
    </source>
</evidence>
<dbReference type="Proteomes" id="UP001501866">
    <property type="component" value="Unassembled WGS sequence"/>
</dbReference>
<sequence>MAPESPDAVRILTPHGTVAPAGGSRTSPRCAGPAPSSAAPDRLNPRTDTDGWDEGADMGVAIRTAGAEDRELIVRLLDEAFQDDPVSSWVFPGEEYRRATHHRLMAAFTDIVLAEGRIDLTEDGSACALWLSVPADDAGHGDGQPDGAAAEDDGPARVRLAVDPDNDRVELIGRLTAGIHPSGRAHEYLWMIGVAPERQGEGLGTALIGSVLERCDREGLAAYLEASSERSRLLYRRLGFEAAGEPLTLPDGPRMWPMWRDPRPEGTAR</sequence>
<evidence type="ECO:0000313" key="4">
    <source>
        <dbReference type="Proteomes" id="UP001501866"/>
    </source>
</evidence>
<gene>
    <name evidence="3" type="ORF">GCM10010451_52130</name>
</gene>
<dbReference type="Pfam" id="PF00583">
    <property type="entry name" value="Acetyltransf_1"/>
    <property type="match status" value="1"/>
</dbReference>
<feature type="domain" description="N-acetyltransferase" evidence="2">
    <location>
        <begin position="118"/>
        <end position="263"/>
    </location>
</feature>
<dbReference type="EMBL" id="BAAAUH010000051">
    <property type="protein sequence ID" value="GAA3195524.1"/>
    <property type="molecule type" value="Genomic_DNA"/>
</dbReference>
<dbReference type="PANTHER" id="PTHR42791:SF1">
    <property type="entry name" value="N-ACETYLTRANSFERASE DOMAIN-CONTAINING PROTEIN"/>
    <property type="match status" value="1"/>
</dbReference>
<proteinExistence type="predicted"/>
<organism evidence="3 4">
    <name type="scientific">Streptomyces virens</name>
    <dbReference type="NCBI Taxonomy" id="285572"/>
    <lineage>
        <taxon>Bacteria</taxon>
        <taxon>Bacillati</taxon>
        <taxon>Actinomycetota</taxon>
        <taxon>Actinomycetes</taxon>
        <taxon>Kitasatosporales</taxon>
        <taxon>Streptomycetaceae</taxon>
        <taxon>Streptomyces</taxon>
    </lineage>
</organism>
<evidence type="ECO:0000256" key="1">
    <source>
        <dbReference type="SAM" id="MobiDB-lite"/>
    </source>
</evidence>
<name>A0ABP6PZ86_9ACTN</name>
<reference evidence="4" key="1">
    <citation type="journal article" date="2019" name="Int. J. Syst. Evol. Microbiol.">
        <title>The Global Catalogue of Microorganisms (GCM) 10K type strain sequencing project: providing services to taxonomists for standard genome sequencing and annotation.</title>
        <authorList>
            <consortium name="The Broad Institute Genomics Platform"/>
            <consortium name="The Broad Institute Genome Sequencing Center for Infectious Disease"/>
            <person name="Wu L."/>
            <person name="Ma J."/>
        </authorList>
    </citation>
    <scope>NUCLEOTIDE SEQUENCE [LARGE SCALE GENOMIC DNA]</scope>
    <source>
        <strain evidence="4">JCM 9095</strain>
    </source>
</reference>
<keyword evidence="4" id="KW-1185">Reference proteome</keyword>
<dbReference type="InterPro" id="IPR000182">
    <property type="entry name" value="GNAT_dom"/>
</dbReference>
<dbReference type="InterPro" id="IPR052523">
    <property type="entry name" value="Trichothecene_AcTrans"/>
</dbReference>